<evidence type="ECO:0000259" key="2">
    <source>
        <dbReference type="Pfam" id="PF12802"/>
    </source>
</evidence>
<dbReference type="AlphaFoldDB" id="A0A1J0W2C2"/>
<dbReference type="RefSeq" id="WP_071931583.1">
    <property type="nucleotide sequence ID" value="NZ_CP018082.1"/>
</dbReference>
<sequence>MPGGRLTLHERECIAAGLADGLGYTEIGRQLERPASTVSREVTRNGGPSRYRADRAHRATTARARRSRATAQPPVPATVPDEAVRDFAAHFTDLFVYDGMPRMQARVLTCLHLTDSGSLTAAELARHLDVSPASISTAVNALETRDLLRRERDSRRRDHYYIDGDTWYRTTLNLARAAEERVKAARHGAELLGATTPAGARMHEIGRYLDYLGQQMVLVVERWHRPGPTPPDPIDPHRRPGGRPKVT</sequence>
<dbReference type="PANTHER" id="PTHR10948:SF23">
    <property type="entry name" value="TRANSPOSASE INSI FOR INSERTION SEQUENCE ELEMENT IS30A-RELATED"/>
    <property type="match status" value="1"/>
</dbReference>
<dbReference type="EMBL" id="CP018082">
    <property type="protein sequence ID" value="APE38414.1"/>
    <property type="molecule type" value="Genomic_DNA"/>
</dbReference>
<accession>A0A1J0W2C2</accession>
<feature type="domain" description="HTH marR-type" evidence="2">
    <location>
        <begin position="99"/>
        <end position="154"/>
    </location>
</feature>
<dbReference type="KEGG" id="nsl:BOX37_16540"/>
<protein>
    <submittedName>
        <fullName evidence="4">MarR family transcriptional regulator</fullName>
    </submittedName>
</protein>
<feature type="compositionally biased region" description="Basic residues" evidence="1">
    <location>
        <begin position="58"/>
        <end position="68"/>
    </location>
</feature>
<dbReference type="SUPFAM" id="SSF46785">
    <property type="entry name" value="Winged helix' DNA-binding domain"/>
    <property type="match status" value="1"/>
</dbReference>
<feature type="domain" description="Transposase IS30-like HTH" evidence="3">
    <location>
        <begin position="5"/>
        <end position="45"/>
    </location>
</feature>
<evidence type="ECO:0000313" key="5">
    <source>
        <dbReference type="Proteomes" id="UP000183810"/>
    </source>
</evidence>
<dbReference type="GO" id="GO:0005829">
    <property type="term" value="C:cytosol"/>
    <property type="evidence" value="ECO:0007669"/>
    <property type="project" value="TreeGrafter"/>
</dbReference>
<reference evidence="4" key="1">
    <citation type="submission" date="2016-11" db="EMBL/GenBank/DDBJ databases">
        <authorList>
            <person name="Jaros S."/>
            <person name="Januszkiewicz K."/>
            <person name="Wedrychowicz H."/>
        </authorList>
    </citation>
    <scope>NUCLEOTIDE SEQUENCE [LARGE SCALE GENOMIC DNA]</scope>
    <source>
        <strain evidence="4">Y48</strain>
    </source>
</reference>
<dbReference type="Gene3D" id="1.10.10.10">
    <property type="entry name" value="Winged helix-like DNA-binding domain superfamily/Winged helix DNA-binding domain"/>
    <property type="match status" value="1"/>
</dbReference>
<evidence type="ECO:0000259" key="3">
    <source>
        <dbReference type="Pfam" id="PF13936"/>
    </source>
</evidence>
<keyword evidence="5" id="KW-1185">Reference proteome</keyword>
<dbReference type="InterPro" id="IPR051917">
    <property type="entry name" value="Transposase-Integrase"/>
</dbReference>
<dbReference type="GO" id="GO:0032196">
    <property type="term" value="P:transposition"/>
    <property type="evidence" value="ECO:0007669"/>
    <property type="project" value="TreeGrafter"/>
</dbReference>
<organism evidence="4 5">
    <name type="scientific">Nocardia mangyaensis</name>
    <dbReference type="NCBI Taxonomy" id="2213200"/>
    <lineage>
        <taxon>Bacteria</taxon>
        <taxon>Bacillati</taxon>
        <taxon>Actinomycetota</taxon>
        <taxon>Actinomycetes</taxon>
        <taxon>Mycobacteriales</taxon>
        <taxon>Nocardiaceae</taxon>
        <taxon>Nocardia</taxon>
    </lineage>
</organism>
<dbReference type="Pfam" id="PF12802">
    <property type="entry name" value="MarR_2"/>
    <property type="match status" value="1"/>
</dbReference>
<dbReference type="InterPro" id="IPR000835">
    <property type="entry name" value="HTH_MarR-typ"/>
</dbReference>
<gene>
    <name evidence="4" type="ORF">BOX37_16540</name>
</gene>
<dbReference type="InterPro" id="IPR025246">
    <property type="entry name" value="IS30-like_HTH"/>
</dbReference>
<dbReference type="PANTHER" id="PTHR10948">
    <property type="entry name" value="TRANSPOSASE"/>
    <property type="match status" value="1"/>
</dbReference>
<name>A0A1J0W2C2_9NOCA</name>
<dbReference type="InterPro" id="IPR036388">
    <property type="entry name" value="WH-like_DNA-bd_sf"/>
</dbReference>
<dbReference type="GO" id="GO:0003700">
    <property type="term" value="F:DNA-binding transcription factor activity"/>
    <property type="evidence" value="ECO:0007669"/>
    <property type="project" value="InterPro"/>
</dbReference>
<feature type="region of interest" description="Disordered" evidence="1">
    <location>
        <begin position="34"/>
        <end position="78"/>
    </location>
</feature>
<dbReference type="OrthoDB" id="4823987at2"/>
<dbReference type="Proteomes" id="UP000183810">
    <property type="component" value="Chromosome"/>
</dbReference>
<feature type="region of interest" description="Disordered" evidence="1">
    <location>
        <begin position="223"/>
        <end position="247"/>
    </location>
</feature>
<evidence type="ECO:0000256" key="1">
    <source>
        <dbReference type="SAM" id="MobiDB-lite"/>
    </source>
</evidence>
<dbReference type="Pfam" id="PF13936">
    <property type="entry name" value="HTH_38"/>
    <property type="match status" value="1"/>
</dbReference>
<proteinExistence type="predicted"/>
<evidence type="ECO:0000313" key="4">
    <source>
        <dbReference type="EMBL" id="APE38414.1"/>
    </source>
</evidence>
<dbReference type="GO" id="GO:0004803">
    <property type="term" value="F:transposase activity"/>
    <property type="evidence" value="ECO:0007669"/>
    <property type="project" value="TreeGrafter"/>
</dbReference>
<dbReference type="InterPro" id="IPR036390">
    <property type="entry name" value="WH_DNA-bd_sf"/>
</dbReference>